<feature type="transmembrane region" description="Helical" evidence="6">
    <location>
        <begin position="377"/>
        <end position="395"/>
    </location>
</feature>
<evidence type="ECO:0000256" key="4">
    <source>
        <dbReference type="ARBA" id="ARBA00022989"/>
    </source>
</evidence>
<feature type="transmembrane region" description="Helical" evidence="6">
    <location>
        <begin position="197"/>
        <end position="218"/>
    </location>
</feature>
<proteinExistence type="predicted"/>
<sequence>MANSQSPTSGPASAATPQIGLLACVAFGVGTTVGGGVFTLSGTAVNLAGPGAVISYIIAGIVMSLCALSFIVVSTRAADGESGYGPVGTILSPFWRFIVMWAFYLNGATIVAYLVDSFGDYLHEYFLPAIGTLALALAAAAVVTVLNLGPTALVAKAETWIVGIKLALLVLFAVWGLTELRPANLDRPLPQGTGGVFSAAALLFTAYTGFNVITNMAGSVKNPRTTVPRAILLTLLVSGLIYLGTVLAMMASGLTNFSATGVSQAADIVMGPWGGLLVAFAACLSTLSGANANVLGASEIILRMVARGDVPPALGRNSRSGHPYVSVLLLAAITVILVLLNDTTFVVSIANVAAILAMIVVSVAAAVLGFRRWPGAGARLPLGPVIPILAVLAAASQLPSLSVPALVTGFLLTAIGGALYLARHWDRGGAGTQDHANEQIDTLNTPLMKAARTKPLKRAHGARRYP</sequence>
<evidence type="ECO:0000256" key="2">
    <source>
        <dbReference type="ARBA" id="ARBA00022475"/>
    </source>
</evidence>
<feature type="transmembrane region" description="Helical" evidence="6">
    <location>
        <begin position="160"/>
        <end position="177"/>
    </location>
</feature>
<feature type="transmembrane region" description="Helical" evidence="6">
    <location>
        <begin position="94"/>
        <end position="114"/>
    </location>
</feature>
<dbReference type="PANTHER" id="PTHR42770">
    <property type="entry name" value="AMINO ACID TRANSPORTER-RELATED"/>
    <property type="match status" value="1"/>
</dbReference>
<accession>A0ABZ2ZYE7</accession>
<dbReference type="Proteomes" id="UP001448858">
    <property type="component" value="Chromosome"/>
</dbReference>
<dbReference type="PANTHER" id="PTHR42770:SF11">
    <property type="entry name" value="INNER MEMBRANE TRANSPORT PROTEIN YBAT"/>
    <property type="match status" value="1"/>
</dbReference>
<comment type="subcellular location">
    <subcellularLocation>
        <location evidence="1">Cell membrane</location>
        <topology evidence="1">Multi-pass membrane protein</topology>
    </subcellularLocation>
</comment>
<feature type="transmembrane region" description="Helical" evidence="6">
    <location>
        <begin position="401"/>
        <end position="422"/>
    </location>
</feature>
<dbReference type="Pfam" id="PF13520">
    <property type="entry name" value="AA_permease_2"/>
    <property type="match status" value="1"/>
</dbReference>
<keyword evidence="5 6" id="KW-0472">Membrane</keyword>
<feature type="transmembrane region" description="Helical" evidence="6">
    <location>
        <begin position="21"/>
        <end position="41"/>
    </location>
</feature>
<keyword evidence="4 6" id="KW-1133">Transmembrane helix</keyword>
<dbReference type="InterPro" id="IPR050367">
    <property type="entry name" value="APC_superfamily"/>
</dbReference>
<keyword evidence="8" id="KW-1185">Reference proteome</keyword>
<evidence type="ECO:0000256" key="6">
    <source>
        <dbReference type="SAM" id="Phobius"/>
    </source>
</evidence>
<protein>
    <submittedName>
        <fullName evidence="7">APC family permease</fullName>
    </submittedName>
</protein>
<organism evidence="7 8">
    <name type="scientific">Arthrobacter citreus</name>
    <dbReference type="NCBI Taxonomy" id="1670"/>
    <lineage>
        <taxon>Bacteria</taxon>
        <taxon>Bacillati</taxon>
        <taxon>Actinomycetota</taxon>
        <taxon>Actinomycetes</taxon>
        <taxon>Micrococcales</taxon>
        <taxon>Micrococcaceae</taxon>
        <taxon>Arthrobacter</taxon>
    </lineage>
</organism>
<dbReference type="PIRSF" id="PIRSF006060">
    <property type="entry name" value="AA_transporter"/>
    <property type="match status" value="1"/>
</dbReference>
<dbReference type="EMBL" id="CP151657">
    <property type="protein sequence ID" value="WZP17054.1"/>
    <property type="molecule type" value="Genomic_DNA"/>
</dbReference>
<feature type="transmembrane region" description="Helical" evidence="6">
    <location>
        <begin position="230"/>
        <end position="253"/>
    </location>
</feature>
<reference evidence="7 8" key="1">
    <citation type="submission" date="2024-04" db="EMBL/GenBank/DDBJ databases">
        <title>Arthrobacter sp. from Plains bison fecal sample.</title>
        <authorList>
            <person name="Ruzzini A."/>
        </authorList>
    </citation>
    <scope>NUCLEOTIDE SEQUENCE [LARGE SCALE GENOMIC DNA]</scope>
    <source>
        <strain evidence="7 8">EINP1</strain>
    </source>
</reference>
<gene>
    <name evidence="7" type="ORF">AAE021_05700</name>
</gene>
<evidence type="ECO:0000313" key="7">
    <source>
        <dbReference type="EMBL" id="WZP17054.1"/>
    </source>
</evidence>
<evidence type="ECO:0000313" key="8">
    <source>
        <dbReference type="Proteomes" id="UP001448858"/>
    </source>
</evidence>
<keyword evidence="2" id="KW-1003">Cell membrane</keyword>
<dbReference type="RefSeq" id="WP_342024651.1">
    <property type="nucleotide sequence ID" value="NZ_CP151657.1"/>
</dbReference>
<dbReference type="Gene3D" id="1.20.1740.10">
    <property type="entry name" value="Amino acid/polyamine transporter I"/>
    <property type="match status" value="1"/>
</dbReference>
<evidence type="ECO:0000256" key="1">
    <source>
        <dbReference type="ARBA" id="ARBA00004651"/>
    </source>
</evidence>
<feature type="transmembrane region" description="Helical" evidence="6">
    <location>
        <begin position="126"/>
        <end position="148"/>
    </location>
</feature>
<feature type="transmembrane region" description="Helical" evidence="6">
    <location>
        <begin position="346"/>
        <end position="370"/>
    </location>
</feature>
<dbReference type="InterPro" id="IPR002293">
    <property type="entry name" value="AA/rel_permease1"/>
</dbReference>
<feature type="transmembrane region" description="Helical" evidence="6">
    <location>
        <begin position="323"/>
        <end position="340"/>
    </location>
</feature>
<feature type="transmembrane region" description="Helical" evidence="6">
    <location>
        <begin position="53"/>
        <end position="73"/>
    </location>
</feature>
<keyword evidence="3 6" id="KW-0812">Transmembrane</keyword>
<feature type="transmembrane region" description="Helical" evidence="6">
    <location>
        <begin position="273"/>
        <end position="302"/>
    </location>
</feature>
<evidence type="ECO:0000256" key="3">
    <source>
        <dbReference type="ARBA" id="ARBA00022692"/>
    </source>
</evidence>
<name>A0ABZ2ZYE7_9MICC</name>
<evidence type="ECO:0000256" key="5">
    <source>
        <dbReference type="ARBA" id="ARBA00023136"/>
    </source>
</evidence>